<dbReference type="AlphaFoldDB" id="A0AAT9HES5"/>
<evidence type="ECO:0000313" key="1">
    <source>
        <dbReference type="EMBL" id="BFO15823.1"/>
    </source>
</evidence>
<reference evidence="1" key="1">
    <citation type="submission" date="2024-06" db="EMBL/GenBank/DDBJ databases">
        <authorList>
            <consortium name="consrtm"/>
            <person name="Uemura M."/>
            <person name="Terahara T."/>
        </authorList>
    </citation>
    <scope>NUCLEOTIDE SEQUENCE</scope>
    <source>
        <strain evidence="1">KM77-8</strain>
    </source>
</reference>
<sequence length="89" mass="9750">MTRANEDVKLDLTKDFKGVTHYGVYVRCKIPGTPLEQENITPLAGVLTDTLTEGTSEATRITHLLHSTRVMVDSLGCENKPSIPSRPPS</sequence>
<proteinExistence type="predicted"/>
<gene>
    <name evidence="1" type="ORF">SHKM778_22110</name>
</gene>
<accession>A0AAT9HES5</accession>
<reference evidence="1" key="2">
    <citation type="submission" date="2024-07" db="EMBL/GenBank/DDBJ databases">
        <title>Streptomyces haneummycinica sp. nov., a new antibiotic-producing actinobacterium isolated from marine sediment.</title>
        <authorList>
            <person name="Uemura M."/>
            <person name="Hamada M."/>
            <person name="Hirano S."/>
            <person name="Kobayashi K."/>
            <person name="Ohshiro T."/>
            <person name="Kobayashi T."/>
            <person name="Terahara T."/>
        </authorList>
    </citation>
    <scope>NUCLEOTIDE SEQUENCE</scope>
    <source>
        <strain evidence="1">KM77-8</strain>
    </source>
</reference>
<organism evidence="1">
    <name type="scientific">Streptomyces haneummycinicus</name>
    <dbReference type="NCBI Taxonomy" id="3074435"/>
    <lineage>
        <taxon>Bacteria</taxon>
        <taxon>Bacillati</taxon>
        <taxon>Actinomycetota</taxon>
        <taxon>Actinomycetes</taxon>
        <taxon>Kitasatosporales</taxon>
        <taxon>Streptomycetaceae</taxon>
        <taxon>Streptomyces</taxon>
    </lineage>
</organism>
<dbReference type="EMBL" id="AP035768">
    <property type="protein sequence ID" value="BFO15823.1"/>
    <property type="molecule type" value="Genomic_DNA"/>
</dbReference>
<name>A0AAT9HES5_9ACTN</name>
<protein>
    <submittedName>
        <fullName evidence="1">Uncharacterized protein</fullName>
    </submittedName>
</protein>